<keyword evidence="5" id="KW-1185">Reference proteome</keyword>
<dbReference type="Pfam" id="PF00107">
    <property type="entry name" value="ADH_zinc_N"/>
    <property type="match status" value="1"/>
</dbReference>
<feature type="domain" description="Alcohol dehydrogenase-like C-terminal" evidence="2">
    <location>
        <begin position="192"/>
        <end position="311"/>
    </location>
</feature>
<dbReference type="RefSeq" id="WP_035130895.1">
    <property type="nucleotide sequence ID" value="NZ_JPMD01000010.1"/>
</dbReference>
<evidence type="ECO:0000259" key="2">
    <source>
        <dbReference type="Pfam" id="PF00107"/>
    </source>
</evidence>
<dbReference type="InterPro" id="IPR050129">
    <property type="entry name" value="Zn_alcohol_dh"/>
</dbReference>
<dbReference type="Gene3D" id="3.40.50.720">
    <property type="entry name" value="NAD(P)-binding Rossmann-like Domain"/>
    <property type="match status" value="1"/>
</dbReference>
<name>A0A084JF87_9CLOT</name>
<dbReference type="PANTHER" id="PTHR43401:SF2">
    <property type="entry name" value="L-THREONINE 3-DEHYDROGENASE"/>
    <property type="match status" value="1"/>
</dbReference>
<gene>
    <name evidence="4" type="ORF">IO99_04965</name>
</gene>
<dbReference type="PANTHER" id="PTHR43401">
    <property type="entry name" value="L-THREONINE 3-DEHYDROGENASE"/>
    <property type="match status" value="1"/>
</dbReference>
<dbReference type="Gene3D" id="3.90.180.10">
    <property type="entry name" value="Medium-chain alcohol dehydrogenases, catalytic domain"/>
    <property type="match status" value="1"/>
</dbReference>
<dbReference type="SUPFAM" id="SSF51735">
    <property type="entry name" value="NAD(P)-binding Rossmann-fold domains"/>
    <property type="match status" value="1"/>
</dbReference>
<dbReference type="InterPro" id="IPR013154">
    <property type="entry name" value="ADH-like_N"/>
</dbReference>
<proteinExistence type="predicted"/>
<comment type="caution">
    <text evidence="4">The sequence shown here is derived from an EMBL/GenBank/DDBJ whole genome shotgun (WGS) entry which is preliminary data.</text>
</comment>
<feature type="domain" description="Alcohol dehydrogenase-like N-terminal" evidence="3">
    <location>
        <begin position="25"/>
        <end position="151"/>
    </location>
</feature>
<sequence>MLSKGFKIVSPNTFEIYYEDVNIKANEALVKIDMAAICKADLRYFLGLRSERILGLKYPMRLLHEAVGTIIKDPTNTFEIGDTVVLVPNITDCSINGGEGNCNLYKNVAICPLKDNNLGENYCPKAKFASSNIDGFSCEYISFPISNIVKVGHKVSKEVAVFSELTSVAMAAMRRVRDLNSKTIALWGDGIVGYILASVLKSKTNSKIIVIGKHEEKLKKFPVDNYYLVGQSSLKELNMDIAFECVGGIGSQGAINEIIDSIAIGGEIVLTGVSEENIEINTRKILEKGLRLTGTTRSSIEDFQESVKLMENLNYSNSIEQLINGVKVINNISDYYVVFEEEVKNKSLGKTIMKFSI</sequence>
<keyword evidence="1" id="KW-0560">Oxidoreductase</keyword>
<dbReference type="InterPro" id="IPR036291">
    <property type="entry name" value="NAD(P)-bd_dom_sf"/>
</dbReference>
<organism evidence="4 5">
    <name type="scientific">Clostridium sulfidigenes</name>
    <dbReference type="NCBI Taxonomy" id="318464"/>
    <lineage>
        <taxon>Bacteria</taxon>
        <taxon>Bacillati</taxon>
        <taxon>Bacillota</taxon>
        <taxon>Clostridia</taxon>
        <taxon>Eubacteriales</taxon>
        <taxon>Clostridiaceae</taxon>
        <taxon>Clostridium</taxon>
    </lineage>
</organism>
<protein>
    <recommendedName>
        <fullName evidence="6">Ribitol-5-phosphate dehydrogenase</fullName>
    </recommendedName>
</protein>
<accession>A0A084JF87</accession>
<dbReference type="EMBL" id="JPMD01000010">
    <property type="protein sequence ID" value="KEZ87621.1"/>
    <property type="molecule type" value="Genomic_DNA"/>
</dbReference>
<dbReference type="eggNOG" id="COG1063">
    <property type="taxonomic scope" value="Bacteria"/>
</dbReference>
<dbReference type="AlphaFoldDB" id="A0A084JF87"/>
<dbReference type="GO" id="GO:0016491">
    <property type="term" value="F:oxidoreductase activity"/>
    <property type="evidence" value="ECO:0007669"/>
    <property type="project" value="UniProtKB-KW"/>
</dbReference>
<evidence type="ECO:0008006" key="6">
    <source>
        <dbReference type="Google" id="ProtNLM"/>
    </source>
</evidence>
<evidence type="ECO:0000259" key="3">
    <source>
        <dbReference type="Pfam" id="PF08240"/>
    </source>
</evidence>
<dbReference type="InterPro" id="IPR013149">
    <property type="entry name" value="ADH-like_C"/>
</dbReference>
<dbReference type="Proteomes" id="UP000028542">
    <property type="component" value="Unassembled WGS sequence"/>
</dbReference>
<dbReference type="Pfam" id="PF08240">
    <property type="entry name" value="ADH_N"/>
    <property type="match status" value="1"/>
</dbReference>
<evidence type="ECO:0000313" key="4">
    <source>
        <dbReference type="EMBL" id="KEZ87621.1"/>
    </source>
</evidence>
<dbReference type="SUPFAM" id="SSF50129">
    <property type="entry name" value="GroES-like"/>
    <property type="match status" value="1"/>
</dbReference>
<evidence type="ECO:0000313" key="5">
    <source>
        <dbReference type="Proteomes" id="UP000028542"/>
    </source>
</evidence>
<reference evidence="4 5" key="1">
    <citation type="submission" date="2014-07" db="EMBL/GenBank/DDBJ databases">
        <title>Draft genome of Clostridium sulfidigenes 113A isolated from sediments associated with methane hydrate from Krishna Godavari basin.</title>
        <authorList>
            <person name="Honkalas V.S."/>
            <person name="Dabir A.P."/>
            <person name="Arora P."/>
            <person name="Dhakephalkar P.K."/>
        </authorList>
    </citation>
    <scope>NUCLEOTIDE SEQUENCE [LARGE SCALE GENOMIC DNA]</scope>
    <source>
        <strain evidence="4 5">113A</strain>
    </source>
</reference>
<dbReference type="InterPro" id="IPR011032">
    <property type="entry name" value="GroES-like_sf"/>
</dbReference>
<evidence type="ECO:0000256" key="1">
    <source>
        <dbReference type="ARBA" id="ARBA00023002"/>
    </source>
</evidence>
<dbReference type="STRING" id="318464.IO99_04965"/>